<accession>A0A0C3DRW9</accession>
<gene>
    <name evidence="1" type="ORF">SCLCIDRAFT_1062394</name>
</gene>
<dbReference type="HOGENOM" id="CLU_1993960_0_0_1"/>
<dbReference type="InParanoid" id="A0A0C3DRW9"/>
<protein>
    <submittedName>
        <fullName evidence="1">Uncharacterized protein</fullName>
    </submittedName>
</protein>
<keyword evidence="2" id="KW-1185">Reference proteome</keyword>
<evidence type="ECO:0000313" key="2">
    <source>
        <dbReference type="Proteomes" id="UP000053989"/>
    </source>
</evidence>
<name>A0A0C3DRW9_9AGAM</name>
<organism evidence="1 2">
    <name type="scientific">Scleroderma citrinum Foug A</name>
    <dbReference type="NCBI Taxonomy" id="1036808"/>
    <lineage>
        <taxon>Eukaryota</taxon>
        <taxon>Fungi</taxon>
        <taxon>Dikarya</taxon>
        <taxon>Basidiomycota</taxon>
        <taxon>Agaricomycotina</taxon>
        <taxon>Agaricomycetes</taxon>
        <taxon>Agaricomycetidae</taxon>
        <taxon>Boletales</taxon>
        <taxon>Sclerodermatineae</taxon>
        <taxon>Sclerodermataceae</taxon>
        <taxon>Scleroderma</taxon>
    </lineage>
</organism>
<reference evidence="1 2" key="1">
    <citation type="submission" date="2014-04" db="EMBL/GenBank/DDBJ databases">
        <authorList>
            <consortium name="DOE Joint Genome Institute"/>
            <person name="Kuo A."/>
            <person name="Kohler A."/>
            <person name="Nagy L.G."/>
            <person name="Floudas D."/>
            <person name="Copeland A."/>
            <person name="Barry K.W."/>
            <person name="Cichocki N."/>
            <person name="Veneault-Fourrey C."/>
            <person name="LaButti K."/>
            <person name="Lindquist E.A."/>
            <person name="Lipzen A."/>
            <person name="Lundell T."/>
            <person name="Morin E."/>
            <person name="Murat C."/>
            <person name="Sun H."/>
            <person name="Tunlid A."/>
            <person name="Henrissat B."/>
            <person name="Grigoriev I.V."/>
            <person name="Hibbett D.S."/>
            <person name="Martin F."/>
            <person name="Nordberg H.P."/>
            <person name="Cantor M.N."/>
            <person name="Hua S.X."/>
        </authorList>
    </citation>
    <scope>NUCLEOTIDE SEQUENCE [LARGE SCALE GENOMIC DNA]</scope>
    <source>
        <strain evidence="1 2">Foug A</strain>
    </source>
</reference>
<sequence length="125" mass="13734">MRAPLIELNSMVMARNRSTARCSIPCRQSSVNIFHGFQTACVIPIFYRSYSEDRFRCNLPAGSLESSIHEWSQARLLAACTPARKSVISHALSSTLCPLAFPEQCLHQVLCSSAVGNRCIDGDGT</sequence>
<evidence type="ECO:0000313" key="1">
    <source>
        <dbReference type="EMBL" id="KIM58731.1"/>
    </source>
</evidence>
<dbReference type="AlphaFoldDB" id="A0A0C3DRW9"/>
<reference evidence="2" key="2">
    <citation type="submission" date="2015-01" db="EMBL/GenBank/DDBJ databases">
        <title>Evolutionary Origins and Diversification of the Mycorrhizal Mutualists.</title>
        <authorList>
            <consortium name="DOE Joint Genome Institute"/>
            <consortium name="Mycorrhizal Genomics Consortium"/>
            <person name="Kohler A."/>
            <person name="Kuo A."/>
            <person name="Nagy L.G."/>
            <person name="Floudas D."/>
            <person name="Copeland A."/>
            <person name="Barry K.W."/>
            <person name="Cichocki N."/>
            <person name="Veneault-Fourrey C."/>
            <person name="LaButti K."/>
            <person name="Lindquist E.A."/>
            <person name="Lipzen A."/>
            <person name="Lundell T."/>
            <person name="Morin E."/>
            <person name="Murat C."/>
            <person name="Riley R."/>
            <person name="Ohm R."/>
            <person name="Sun H."/>
            <person name="Tunlid A."/>
            <person name="Henrissat B."/>
            <person name="Grigoriev I.V."/>
            <person name="Hibbett D.S."/>
            <person name="Martin F."/>
        </authorList>
    </citation>
    <scope>NUCLEOTIDE SEQUENCE [LARGE SCALE GENOMIC DNA]</scope>
    <source>
        <strain evidence="2">Foug A</strain>
    </source>
</reference>
<proteinExistence type="predicted"/>
<dbReference type="EMBL" id="KN822082">
    <property type="protein sequence ID" value="KIM58731.1"/>
    <property type="molecule type" value="Genomic_DNA"/>
</dbReference>
<dbReference type="Proteomes" id="UP000053989">
    <property type="component" value="Unassembled WGS sequence"/>
</dbReference>